<evidence type="ECO:0000313" key="2">
    <source>
        <dbReference type="EMBL" id="GAI79031.1"/>
    </source>
</evidence>
<feature type="non-terminal residue" evidence="2">
    <location>
        <position position="151"/>
    </location>
</feature>
<proteinExistence type="predicted"/>
<dbReference type="AlphaFoldDB" id="X1SIT2"/>
<dbReference type="EMBL" id="BARW01013357">
    <property type="protein sequence ID" value="GAI79031.1"/>
    <property type="molecule type" value="Genomic_DNA"/>
</dbReference>
<sequence length="151" mass="17426">DEIQDFWTYYDTNNVLIYNLKDDLNQFLKDTILEIVDKIQLNGPLCGEKLTGLKVIIEELIVIKLDEENAFTELSAMFYDAIKKALNESGLILLEPIYHTIIQLPPDYIKNTLSLLSKYSAKIKNVNQEKDYQAIIEVLLPVRNSIKFAED</sequence>
<comment type="caution">
    <text evidence="2">The sequence shown here is derived from an EMBL/GenBank/DDBJ whole genome shotgun (WGS) entry which is preliminary data.</text>
</comment>
<evidence type="ECO:0000259" key="1">
    <source>
        <dbReference type="Pfam" id="PF00679"/>
    </source>
</evidence>
<feature type="domain" description="Elongation factor EFG" evidence="1">
    <location>
        <begin position="93"/>
        <end position="150"/>
    </location>
</feature>
<protein>
    <recommendedName>
        <fullName evidence="1">Elongation factor EFG domain-containing protein</fullName>
    </recommendedName>
</protein>
<dbReference type="InterPro" id="IPR035647">
    <property type="entry name" value="EFG_III/V"/>
</dbReference>
<organism evidence="2">
    <name type="scientific">marine sediment metagenome</name>
    <dbReference type="NCBI Taxonomy" id="412755"/>
    <lineage>
        <taxon>unclassified sequences</taxon>
        <taxon>metagenomes</taxon>
        <taxon>ecological metagenomes</taxon>
    </lineage>
</organism>
<feature type="non-terminal residue" evidence="2">
    <location>
        <position position="1"/>
    </location>
</feature>
<gene>
    <name evidence="2" type="ORF">S12H4_24547</name>
</gene>
<dbReference type="InterPro" id="IPR000640">
    <property type="entry name" value="EFG_V-like"/>
</dbReference>
<dbReference type="Pfam" id="PF00679">
    <property type="entry name" value="EFG_C"/>
    <property type="match status" value="1"/>
</dbReference>
<name>X1SIT2_9ZZZZ</name>
<dbReference type="Gene3D" id="3.30.70.240">
    <property type="match status" value="1"/>
</dbReference>
<dbReference type="SUPFAM" id="SSF54980">
    <property type="entry name" value="EF-G C-terminal domain-like"/>
    <property type="match status" value="1"/>
</dbReference>
<reference evidence="2" key="1">
    <citation type="journal article" date="2014" name="Front. Microbiol.">
        <title>High frequency of phylogenetically diverse reductive dehalogenase-homologous genes in deep subseafloor sedimentary metagenomes.</title>
        <authorList>
            <person name="Kawai M."/>
            <person name="Futagami T."/>
            <person name="Toyoda A."/>
            <person name="Takaki Y."/>
            <person name="Nishi S."/>
            <person name="Hori S."/>
            <person name="Arai W."/>
            <person name="Tsubouchi T."/>
            <person name="Morono Y."/>
            <person name="Uchiyama I."/>
            <person name="Ito T."/>
            <person name="Fujiyama A."/>
            <person name="Inagaki F."/>
            <person name="Takami H."/>
        </authorList>
    </citation>
    <scope>NUCLEOTIDE SEQUENCE</scope>
    <source>
        <strain evidence="2">Expedition CK06-06</strain>
    </source>
</reference>
<accession>X1SIT2</accession>